<dbReference type="EMBL" id="LR797264">
    <property type="protein sequence ID" value="CAB4198141.1"/>
    <property type="molecule type" value="Genomic_DNA"/>
</dbReference>
<sequence length="27" mass="2938">FALQALLGAKEDKAMVARYEEVSKAQA</sequence>
<evidence type="ECO:0000313" key="1">
    <source>
        <dbReference type="EMBL" id="CAB4198141.1"/>
    </source>
</evidence>
<feature type="non-terminal residue" evidence="1">
    <location>
        <position position="1"/>
    </location>
</feature>
<gene>
    <name evidence="1" type="ORF">UFOVP1323_67</name>
</gene>
<proteinExistence type="predicted"/>
<name>A0A6J5RX08_9CAUD</name>
<organism evidence="1">
    <name type="scientific">uncultured Caudovirales phage</name>
    <dbReference type="NCBI Taxonomy" id="2100421"/>
    <lineage>
        <taxon>Viruses</taxon>
        <taxon>Duplodnaviria</taxon>
        <taxon>Heunggongvirae</taxon>
        <taxon>Uroviricota</taxon>
        <taxon>Caudoviricetes</taxon>
        <taxon>Peduoviridae</taxon>
        <taxon>Maltschvirus</taxon>
        <taxon>Maltschvirus maltsch</taxon>
    </lineage>
</organism>
<reference evidence="1" key="1">
    <citation type="submission" date="2020-05" db="EMBL/GenBank/DDBJ databases">
        <authorList>
            <person name="Chiriac C."/>
            <person name="Salcher M."/>
            <person name="Ghai R."/>
            <person name="Kavagutti S V."/>
        </authorList>
    </citation>
    <scope>NUCLEOTIDE SEQUENCE</scope>
</reference>
<protein>
    <submittedName>
        <fullName evidence="1">Uncharacterized protein</fullName>
    </submittedName>
</protein>
<accession>A0A6J5RX08</accession>